<comment type="caution">
    <text evidence="9">The sequence shown here is derived from an EMBL/GenBank/DDBJ whole genome shotgun (WGS) entry which is preliminary data.</text>
</comment>
<dbReference type="Gene3D" id="1.10.443.10">
    <property type="entry name" value="Intergrase catalytic core"/>
    <property type="match status" value="1"/>
</dbReference>
<dbReference type="PANTHER" id="PTHR31165:SF2">
    <property type="entry name" value="ALOG DOMAIN-CONTAINING PROTEIN"/>
    <property type="match status" value="1"/>
</dbReference>
<dbReference type="GO" id="GO:0015074">
    <property type="term" value="P:DNA integration"/>
    <property type="evidence" value="ECO:0007669"/>
    <property type="project" value="InterPro"/>
</dbReference>
<dbReference type="OrthoDB" id="6097038at2759"/>
<evidence type="ECO:0000313" key="9">
    <source>
        <dbReference type="EMBL" id="CAG2184877.1"/>
    </source>
</evidence>
<dbReference type="Proteomes" id="UP000683360">
    <property type="component" value="Unassembled WGS sequence"/>
</dbReference>
<name>A0A8S3PQC8_MYTED</name>
<evidence type="ECO:0000313" key="10">
    <source>
        <dbReference type="Proteomes" id="UP000683360"/>
    </source>
</evidence>
<dbReference type="SUPFAM" id="SSF56349">
    <property type="entry name" value="DNA breaking-rejoining enzymes"/>
    <property type="match status" value="1"/>
</dbReference>
<keyword evidence="6" id="KW-0233">DNA recombination</keyword>
<evidence type="ECO:0000256" key="7">
    <source>
        <dbReference type="ARBA" id="ARBA00023242"/>
    </source>
</evidence>
<evidence type="ECO:0000256" key="6">
    <source>
        <dbReference type="ARBA" id="ARBA00023172"/>
    </source>
</evidence>
<gene>
    <name evidence="9" type="ORF">MEDL_512</name>
</gene>
<evidence type="ECO:0000256" key="4">
    <source>
        <dbReference type="ARBA" id="ARBA00023125"/>
    </source>
</evidence>
<accession>A0A8S3PQC8</accession>
<dbReference type="AlphaFoldDB" id="A0A8S3PQC8"/>
<keyword evidence="10" id="KW-1185">Reference proteome</keyword>
<dbReference type="GO" id="GO:0006310">
    <property type="term" value="P:DNA recombination"/>
    <property type="evidence" value="ECO:0007669"/>
    <property type="project" value="UniProtKB-KW"/>
</dbReference>
<dbReference type="InterPro" id="IPR013762">
    <property type="entry name" value="Integrase-like_cat_sf"/>
</dbReference>
<keyword evidence="3" id="KW-0805">Transcription regulation</keyword>
<proteinExistence type="inferred from homology"/>
<reference evidence="9" key="1">
    <citation type="submission" date="2021-03" db="EMBL/GenBank/DDBJ databases">
        <authorList>
            <person name="Bekaert M."/>
        </authorList>
    </citation>
    <scope>NUCLEOTIDE SEQUENCE</scope>
</reference>
<dbReference type="InterPro" id="IPR040222">
    <property type="entry name" value="ALOG"/>
</dbReference>
<keyword evidence="7" id="KW-0539">Nucleus</keyword>
<keyword evidence="5" id="KW-0804">Transcription</keyword>
<feature type="domain" description="ALOG" evidence="8">
    <location>
        <begin position="14"/>
        <end position="130"/>
    </location>
</feature>
<organism evidence="9 10">
    <name type="scientific">Mytilus edulis</name>
    <name type="common">Blue mussel</name>
    <dbReference type="NCBI Taxonomy" id="6550"/>
    <lineage>
        <taxon>Eukaryota</taxon>
        <taxon>Metazoa</taxon>
        <taxon>Spiralia</taxon>
        <taxon>Lophotrochozoa</taxon>
        <taxon>Mollusca</taxon>
        <taxon>Bivalvia</taxon>
        <taxon>Autobranchia</taxon>
        <taxon>Pteriomorphia</taxon>
        <taxon>Mytilida</taxon>
        <taxon>Mytiloidea</taxon>
        <taxon>Mytilidae</taxon>
        <taxon>Mytilinae</taxon>
        <taxon>Mytilus</taxon>
    </lineage>
</organism>
<evidence type="ECO:0000256" key="2">
    <source>
        <dbReference type="ARBA" id="ARBA00010308"/>
    </source>
</evidence>
<dbReference type="InterPro" id="IPR011010">
    <property type="entry name" value="DNA_brk_join_enz"/>
</dbReference>
<dbReference type="GO" id="GO:0009299">
    <property type="term" value="P:mRNA transcription"/>
    <property type="evidence" value="ECO:0007669"/>
    <property type="project" value="TreeGrafter"/>
</dbReference>
<sequence length="389" mass="44035">MDELDKRITCSSGHKRKKSFQGSFLQFLQDLDCKHLSVCTPDDIRRFLIWKDFSGKTTIHGVHCKHLGQKGEFDCFCPKRLASGTVEGVINQLVNIFDDNGFGRYWDIFSKSGNPACAPIVKEYLKLIREEQASAHVLPKQAKPIFLSKIKAMCSYIDREIKSPGLSLRERYILYRDRAWMKLQFFAGDRASDLSLVVAQEVKVLNDNSGLVFQHTFGKTLRGDKGKSNRFVIKKCDDLSICPVQGLLDYVNFCQVSTVDMSVGYLFRIVSEKGRVLDKAVNYSVMYERLRYYLSLLGIYEGETPHSFRSGCAVTMALSGAAENVDQAMKHIGWFGRTSAEYYSRIHTLVDAGSIALRLSQVANGSENIETVFKEQADYSSLVHVFNKE</sequence>
<dbReference type="PANTHER" id="PTHR31165">
    <property type="entry name" value="PROTEIN G1-LIKE2"/>
    <property type="match status" value="1"/>
</dbReference>
<dbReference type="EMBL" id="CAJPWZ010000045">
    <property type="protein sequence ID" value="CAG2184877.1"/>
    <property type="molecule type" value="Genomic_DNA"/>
</dbReference>
<protein>
    <recommendedName>
        <fullName evidence="8">ALOG domain-containing protein</fullName>
    </recommendedName>
</protein>
<keyword evidence="4" id="KW-0238">DNA-binding</keyword>
<evidence type="ECO:0000256" key="1">
    <source>
        <dbReference type="ARBA" id="ARBA00004123"/>
    </source>
</evidence>
<dbReference type="Pfam" id="PF04852">
    <property type="entry name" value="ALOG_dom"/>
    <property type="match status" value="1"/>
</dbReference>
<comment type="subcellular location">
    <subcellularLocation>
        <location evidence="1">Nucleus</location>
    </subcellularLocation>
</comment>
<evidence type="ECO:0000256" key="5">
    <source>
        <dbReference type="ARBA" id="ARBA00023163"/>
    </source>
</evidence>
<dbReference type="GO" id="GO:0003677">
    <property type="term" value="F:DNA binding"/>
    <property type="evidence" value="ECO:0007669"/>
    <property type="project" value="UniProtKB-KW"/>
</dbReference>
<comment type="similarity">
    <text evidence="2">Belongs to the plant homeotic and developmental regulators ALOG protein family.</text>
</comment>
<evidence type="ECO:0000259" key="8">
    <source>
        <dbReference type="Pfam" id="PF04852"/>
    </source>
</evidence>
<dbReference type="InterPro" id="IPR006936">
    <property type="entry name" value="ALOG_dom"/>
</dbReference>
<evidence type="ECO:0000256" key="3">
    <source>
        <dbReference type="ARBA" id="ARBA00023015"/>
    </source>
</evidence>
<dbReference type="GO" id="GO:0005634">
    <property type="term" value="C:nucleus"/>
    <property type="evidence" value="ECO:0007669"/>
    <property type="project" value="UniProtKB-SubCell"/>
</dbReference>